<dbReference type="SUPFAM" id="SSF46785">
    <property type="entry name" value="Winged helix' DNA-binding domain"/>
    <property type="match status" value="1"/>
</dbReference>
<proteinExistence type="predicted"/>
<dbReference type="NCBIfam" id="NF033788">
    <property type="entry name" value="HTH_metalloreg"/>
    <property type="match status" value="1"/>
</dbReference>
<name>A0A0M7AVZ6_9HYPH</name>
<accession>A0A0M7AVZ6</accession>
<feature type="domain" description="HTH arsR-type" evidence="1">
    <location>
        <begin position="1"/>
        <end position="91"/>
    </location>
</feature>
<dbReference type="PANTHER" id="PTHR38600">
    <property type="entry name" value="TRANSCRIPTIONAL REGULATORY PROTEIN"/>
    <property type="match status" value="1"/>
</dbReference>
<dbReference type="CDD" id="cd00090">
    <property type="entry name" value="HTH_ARSR"/>
    <property type="match status" value="1"/>
</dbReference>
<dbReference type="PROSITE" id="PS50987">
    <property type="entry name" value="HTH_ARSR_2"/>
    <property type="match status" value="1"/>
</dbReference>
<protein>
    <submittedName>
        <fullName evidence="2">Transcriptional repressor SdpR</fullName>
    </submittedName>
</protein>
<dbReference type="AlphaFoldDB" id="A0A0M7AVZ6"/>
<dbReference type="Pfam" id="PF01022">
    <property type="entry name" value="HTH_5"/>
    <property type="match status" value="1"/>
</dbReference>
<dbReference type="EMBL" id="CXWC01000012">
    <property type="protein sequence ID" value="CTQ75994.1"/>
    <property type="molecule type" value="Genomic_DNA"/>
</dbReference>
<dbReference type="InterPro" id="IPR036390">
    <property type="entry name" value="WH_DNA-bd_sf"/>
</dbReference>
<dbReference type="Proteomes" id="UP000049983">
    <property type="component" value="Unassembled WGS sequence"/>
</dbReference>
<dbReference type="STRING" id="311410.LA5095_04092"/>
<dbReference type="GeneID" id="97671896"/>
<dbReference type="PANTHER" id="PTHR38600:SF2">
    <property type="entry name" value="SLL0088 PROTEIN"/>
    <property type="match status" value="1"/>
</dbReference>
<evidence type="ECO:0000313" key="2">
    <source>
        <dbReference type="EMBL" id="CTQ75994.1"/>
    </source>
</evidence>
<dbReference type="SMART" id="SM00418">
    <property type="entry name" value="HTH_ARSR"/>
    <property type="match status" value="1"/>
</dbReference>
<evidence type="ECO:0000259" key="1">
    <source>
        <dbReference type="PROSITE" id="PS50987"/>
    </source>
</evidence>
<gene>
    <name evidence="2" type="primary">sdpR_4</name>
    <name evidence="2" type="ORF">LA5096_04611</name>
</gene>
<keyword evidence="3" id="KW-1185">Reference proteome</keyword>
<dbReference type="InterPro" id="IPR036388">
    <property type="entry name" value="WH-like_DNA-bd_sf"/>
</dbReference>
<dbReference type="InterPro" id="IPR011991">
    <property type="entry name" value="ArsR-like_HTH"/>
</dbReference>
<dbReference type="OrthoDB" id="9790747at2"/>
<sequence length="113" mass="13039">MNTGPQEVFRALSDPTRRQILLFLAQEDLAISDIAERFDITRTAINKHLAILEEGGLINSEVSGRERRKSLAPKSLKSAFEWLGYFEQFWDIKLADLQREISRDMKEKKESGK</sequence>
<dbReference type="RefSeq" id="WP_055118288.1">
    <property type="nucleotide sequence ID" value="NZ_CANMGD010000007.1"/>
</dbReference>
<dbReference type="Gene3D" id="1.10.10.10">
    <property type="entry name" value="Winged helix-like DNA-binding domain superfamily/Winged helix DNA-binding domain"/>
    <property type="match status" value="1"/>
</dbReference>
<evidence type="ECO:0000313" key="3">
    <source>
        <dbReference type="Proteomes" id="UP000049983"/>
    </source>
</evidence>
<organism evidence="2 3">
    <name type="scientific">Roseibium album</name>
    <dbReference type="NCBI Taxonomy" id="311410"/>
    <lineage>
        <taxon>Bacteria</taxon>
        <taxon>Pseudomonadati</taxon>
        <taxon>Pseudomonadota</taxon>
        <taxon>Alphaproteobacteria</taxon>
        <taxon>Hyphomicrobiales</taxon>
        <taxon>Stappiaceae</taxon>
        <taxon>Roseibium</taxon>
    </lineage>
</organism>
<dbReference type="InterPro" id="IPR001845">
    <property type="entry name" value="HTH_ArsR_DNA-bd_dom"/>
</dbReference>
<dbReference type="PRINTS" id="PR00778">
    <property type="entry name" value="HTHARSR"/>
</dbReference>
<dbReference type="GO" id="GO:0003700">
    <property type="term" value="F:DNA-binding transcription factor activity"/>
    <property type="evidence" value="ECO:0007669"/>
    <property type="project" value="InterPro"/>
</dbReference>
<reference evidence="3" key="1">
    <citation type="submission" date="2015-07" db="EMBL/GenBank/DDBJ databases">
        <authorList>
            <person name="Rodrigo-Torres Lidia"/>
            <person name="Arahal R.David."/>
        </authorList>
    </citation>
    <scope>NUCLEOTIDE SEQUENCE [LARGE SCALE GENOMIC DNA]</scope>
    <source>
        <strain evidence="3">CECT 5096</strain>
    </source>
</reference>